<reference evidence="4 7" key="2">
    <citation type="submission" date="2021-08" db="EMBL/GenBank/DDBJ databases">
        <title>Complete genome sequence of the strain Aneurinibacillus thermoaerophilus CCM 8960.</title>
        <authorList>
            <person name="Musilova J."/>
            <person name="Kourilova X."/>
            <person name="Pernicova I."/>
            <person name="Bezdicek M."/>
            <person name="Lengerova M."/>
            <person name="Obruca S."/>
            <person name="Sedlar K."/>
        </authorList>
    </citation>
    <scope>NUCLEOTIDE SEQUENCE [LARGE SCALE GENOMIC DNA]</scope>
    <source>
        <strain evidence="4 7">CCM 8960</strain>
    </source>
</reference>
<reference evidence="5 6" key="1">
    <citation type="submission" date="2016-10" db="EMBL/GenBank/DDBJ databases">
        <authorList>
            <person name="de Groot N.N."/>
        </authorList>
    </citation>
    <scope>NUCLEOTIDE SEQUENCE [LARGE SCALE GENOMIC DNA]</scope>
    <source>
        <strain evidence="5 6">L 420-91</strain>
    </source>
</reference>
<gene>
    <name evidence="4" type="primary">refZ</name>
    <name evidence="4" type="ORF">K3F53_05155</name>
    <name evidence="5" type="ORF">SAMN04489735_100749</name>
</gene>
<dbReference type="PROSITE" id="PS50977">
    <property type="entry name" value="HTH_TETR_2"/>
    <property type="match status" value="1"/>
</dbReference>
<dbReference type="RefSeq" id="WP_057899544.1">
    <property type="nucleotide sequence ID" value="NZ_CP080764.1"/>
</dbReference>
<evidence type="ECO:0000313" key="6">
    <source>
        <dbReference type="Proteomes" id="UP000198956"/>
    </source>
</evidence>
<proteinExistence type="predicted"/>
<dbReference type="InterPro" id="IPR050109">
    <property type="entry name" value="HTH-type_TetR-like_transc_reg"/>
</dbReference>
<evidence type="ECO:0000256" key="1">
    <source>
        <dbReference type="ARBA" id="ARBA00023125"/>
    </source>
</evidence>
<dbReference type="InterPro" id="IPR036271">
    <property type="entry name" value="Tet_transcr_reg_TetR-rel_C_sf"/>
</dbReference>
<keyword evidence="7" id="KW-1185">Reference proteome</keyword>
<dbReference type="GeneID" id="97140749"/>
<dbReference type="InterPro" id="IPR001647">
    <property type="entry name" value="HTH_TetR"/>
</dbReference>
<protein>
    <submittedName>
        <fullName evidence="5">DNA-binding transcriptional regulator, AcrR family</fullName>
    </submittedName>
    <submittedName>
        <fullName evidence="4">Forespore capture DNA-binding protein RefZ</fullName>
    </submittedName>
</protein>
<keyword evidence="1 2" id="KW-0238">DNA-binding</keyword>
<evidence type="ECO:0000259" key="3">
    <source>
        <dbReference type="PROSITE" id="PS50977"/>
    </source>
</evidence>
<dbReference type="GO" id="GO:0003700">
    <property type="term" value="F:DNA-binding transcription factor activity"/>
    <property type="evidence" value="ECO:0007669"/>
    <property type="project" value="TreeGrafter"/>
</dbReference>
<evidence type="ECO:0000256" key="2">
    <source>
        <dbReference type="PROSITE-ProRule" id="PRU00335"/>
    </source>
</evidence>
<dbReference type="Proteomes" id="UP000826616">
    <property type="component" value="Chromosome"/>
</dbReference>
<dbReference type="EMBL" id="CP080764">
    <property type="protein sequence ID" value="QYY43613.1"/>
    <property type="molecule type" value="Genomic_DNA"/>
</dbReference>
<dbReference type="GO" id="GO:0000976">
    <property type="term" value="F:transcription cis-regulatory region binding"/>
    <property type="evidence" value="ECO:0007669"/>
    <property type="project" value="TreeGrafter"/>
</dbReference>
<dbReference type="PANTHER" id="PTHR30055">
    <property type="entry name" value="HTH-TYPE TRANSCRIPTIONAL REGULATOR RUTR"/>
    <property type="match status" value="1"/>
</dbReference>
<dbReference type="SUPFAM" id="SSF48498">
    <property type="entry name" value="Tetracyclin repressor-like, C-terminal domain"/>
    <property type="match status" value="1"/>
</dbReference>
<dbReference type="Proteomes" id="UP000198956">
    <property type="component" value="Unassembled WGS sequence"/>
</dbReference>
<dbReference type="SUPFAM" id="SSF46689">
    <property type="entry name" value="Homeodomain-like"/>
    <property type="match status" value="1"/>
</dbReference>
<dbReference type="Pfam" id="PF00440">
    <property type="entry name" value="TetR_N"/>
    <property type="match status" value="1"/>
</dbReference>
<dbReference type="PANTHER" id="PTHR30055:SF199">
    <property type="entry name" value="HTH-TYPE TRANSCRIPTIONAL REGULATOR YTTP-RELATED"/>
    <property type="match status" value="1"/>
</dbReference>
<dbReference type="NCBIfam" id="NF037937">
    <property type="entry name" value="septum_RefZ"/>
    <property type="match status" value="1"/>
</dbReference>
<dbReference type="Gene3D" id="1.10.357.10">
    <property type="entry name" value="Tetracycline Repressor, domain 2"/>
    <property type="match status" value="1"/>
</dbReference>
<evidence type="ECO:0000313" key="4">
    <source>
        <dbReference type="EMBL" id="QYY43613.1"/>
    </source>
</evidence>
<sequence>MKRSPKLTKQKIVEAAVELFDSQGFDGTTVRQIACKAGVNVALIAYYFKNKKGLLEYVMVEYYEALFRKLDGCRHDTEWESLYDLLRHMLESLVRFQSEFYQVTRLIHRELSVESMLGREIMSTYLAKLKHYFAAVIEEGVEEGEFPPLQVEGVVIQLMAITSFPYTYPQIIREVFYLEPLDEQFVEQMVHYTYDFLHHMMTPLNTFR</sequence>
<evidence type="ECO:0000313" key="5">
    <source>
        <dbReference type="EMBL" id="SDG97353.1"/>
    </source>
</evidence>
<name>A0A1G7YLH7_ANETH</name>
<dbReference type="EMBL" id="FNDE01000007">
    <property type="protein sequence ID" value="SDG97353.1"/>
    <property type="molecule type" value="Genomic_DNA"/>
</dbReference>
<evidence type="ECO:0000313" key="7">
    <source>
        <dbReference type="Proteomes" id="UP000826616"/>
    </source>
</evidence>
<organism evidence="5 6">
    <name type="scientific">Aneurinibacillus thermoaerophilus</name>
    <dbReference type="NCBI Taxonomy" id="143495"/>
    <lineage>
        <taxon>Bacteria</taxon>
        <taxon>Bacillati</taxon>
        <taxon>Bacillota</taxon>
        <taxon>Bacilli</taxon>
        <taxon>Bacillales</taxon>
        <taxon>Paenibacillaceae</taxon>
        <taxon>Aneurinibacillus group</taxon>
        <taxon>Aneurinibacillus</taxon>
    </lineage>
</organism>
<feature type="domain" description="HTH tetR-type" evidence="3">
    <location>
        <begin position="6"/>
        <end position="66"/>
    </location>
</feature>
<dbReference type="PRINTS" id="PR00455">
    <property type="entry name" value="HTHTETR"/>
</dbReference>
<dbReference type="InterPro" id="IPR009057">
    <property type="entry name" value="Homeodomain-like_sf"/>
</dbReference>
<feature type="DNA-binding region" description="H-T-H motif" evidence="2">
    <location>
        <begin position="29"/>
        <end position="48"/>
    </location>
</feature>
<dbReference type="AlphaFoldDB" id="A0A1G7YLH7"/>
<accession>A0A1G7YLH7</accession>